<dbReference type="InterPro" id="IPR028389">
    <property type="entry name" value="POT1"/>
</dbReference>
<feature type="domain" description="Telomeric single stranded DNA binding POT1/Cdc13" evidence="10">
    <location>
        <begin position="24"/>
        <end position="171"/>
    </location>
</feature>
<dbReference type="EMBL" id="MAVT02001043">
    <property type="protein sequence ID" value="POS72262.1"/>
    <property type="molecule type" value="Genomic_DNA"/>
</dbReference>
<dbReference type="PANTHER" id="PTHR14513:SF0">
    <property type="entry name" value="PROTECTION OF TELOMERES PROTEIN 1"/>
    <property type="match status" value="1"/>
</dbReference>
<evidence type="ECO:0000256" key="6">
    <source>
        <dbReference type="ARBA" id="ARBA00022895"/>
    </source>
</evidence>
<evidence type="ECO:0000256" key="3">
    <source>
        <dbReference type="ARBA" id="ARBA00008442"/>
    </source>
</evidence>
<dbReference type="InterPro" id="IPR011564">
    <property type="entry name" value="Telomer_end-bd_POT1/Cdc13"/>
</dbReference>
<dbReference type="OrthoDB" id="2186770at2759"/>
<evidence type="ECO:0000256" key="9">
    <source>
        <dbReference type="SAM" id="MobiDB-lite"/>
    </source>
</evidence>
<dbReference type="InParanoid" id="A0A2P5HPS5"/>
<dbReference type="InterPro" id="IPR032042">
    <property type="entry name" value="POT1PC"/>
</dbReference>
<keyword evidence="6" id="KW-0779">Telomere</keyword>
<evidence type="ECO:0000313" key="12">
    <source>
        <dbReference type="Proteomes" id="UP000094444"/>
    </source>
</evidence>
<dbReference type="Pfam" id="PF16686">
    <property type="entry name" value="POT1PC"/>
    <property type="match status" value="1"/>
</dbReference>
<dbReference type="SUPFAM" id="SSF50249">
    <property type="entry name" value="Nucleic acid-binding proteins"/>
    <property type="match status" value="2"/>
</dbReference>
<accession>A0A2P5HPS5</accession>
<dbReference type="GO" id="GO:0000783">
    <property type="term" value="C:nuclear telomere cap complex"/>
    <property type="evidence" value="ECO:0007669"/>
    <property type="project" value="TreeGrafter"/>
</dbReference>
<comment type="similarity">
    <text evidence="3">Belongs to the telombin family.</text>
</comment>
<feature type="compositionally biased region" description="Basic and acidic residues" evidence="9">
    <location>
        <begin position="383"/>
        <end position="419"/>
    </location>
</feature>
<evidence type="ECO:0000313" key="11">
    <source>
        <dbReference type="EMBL" id="POS72262.1"/>
    </source>
</evidence>
<comment type="subcellular location">
    <subcellularLocation>
        <location evidence="2">Chromosome</location>
        <location evidence="2">Telomere</location>
    </subcellularLocation>
    <subcellularLocation>
        <location evidence="1">Nucleus</location>
    </subcellularLocation>
</comment>
<evidence type="ECO:0000259" key="10">
    <source>
        <dbReference type="SMART" id="SM00976"/>
    </source>
</evidence>
<dbReference type="GO" id="GO:0032210">
    <property type="term" value="P:regulation of telomere maintenance via telomerase"/>
    <property type="evidence" value="ECO:0007669"/>
    <property type="project" value="TreeGrafter"/>
</dbReference>
<dbReference type="GO" id="GO:0010521">
    <property type="term" value="F:telomerase inhibitor activity"/>
    <property type="evidence" value="ECO:0007669"/>
    <property type="project" value="TreeGrafter"/>
</dbReference>
<feature type="compositionally biased region" description="Acidic residues" evidence="9">
    <location>
        <begin position="503"/>
        <end position="513"/>
    </location>
</feature>
<dbReference type="FunFam" id="2.40.50.140:FF:000303">
    <property type="entry name" value="Protection of telomeres protein 1"/>
    <property type="match status" value="1"/>
</dbReference>
<dbReference type="InterPro" id="IPR012340">
    <property type="entry name" value="NA-bd_OB-fold"/>
</dbReference>
<feature type="region of interest" description="Disordered" evidence="9">
    <location>
        <begin position="349"/>
        <end position="420"/>
    </location>
</feature>
<dbReference type="AlphaFoldDB" id="A0A2P5HPS5"/>
<dbReference type="Pfam" id="PF02765">
    <property type="entry name" value="POT1"/>
    <property type="match status" value="1"/>
</dbReference>
<dbReference type="Proteomes" id="UP000094444">
    <property type="component" value="Unassembled WGS sequence"/>
</dbReference>
<feature type="region of interest" description="Disordered" evidence="9">
    <location>
        <begin position="498"/>
        <end position="521"/>
    </location>
</feature>
<evidence type="ECO:0000256" key="1">
    <source>
        <dbReference type="ARBA" id="ARBA00004123"/>
    </source>
</evidence>
<comment type="caution">
    <text evidence="11">The sequence shown here is derived from an EMBL/GenBank/DDBJ whole genome shotgun (WGS) entry which is preliminary data.</text>
</comment>
<keyword evidence="8" id="KW-0539">Nucleus</keyword>
<organism evidence="11 12">
    <name type="scientific">Diaporthe helianthi</name>
    <dbReference type="NCBI Taxonomy" id="158607"/>
    <lineage>
        <taxon>Eukaryota</taxon>
        <taxon>Fungi</taxon>
        <taxon>Dikarya</taxon>
        <taxon>Ascomycota</taxon>
        <taxon>Pezizomycotina</taxon>
        <taxon>Sordariomycetes</taxon>
        <taxon>Sordariomycetidae</taxon>
        <taxon>Diaporthales</taxon>
        <taxon>Diaporthaceae</taxon>
        <taxon>Diaporthe</taxon>
    </lineage>
</organism>
<reference evidence="11" key="1">
    <citation type="submission" date="2017-09" db="EMBL/GenBank/DDBJ databases">
        <title>Polyketide synthases of a Diaporthe helianthi virulent isolate.</title>
        <authorList>
            <person name="Baroncelli R."/>
        </authorList>
    </citation>
    <scope>NUCLEOTIDE SEQUENCE [LARGE SCALE GENOMIC DNA]</scope>
    <source>
        <strain evidence="11">7/96</strain>
    </source>
</reference>
<keyword evidence="5" id="KW-0158">Chromosome</keyword>
<dbReference type="STRING" id="158607.A0A2P5HPS5"/>
<evidence type="ECO:0000256" key="7">
    <source>
        <dbReference type="ARBA" id="ARBA00023125"/>
    </source>
</evidence>
<keyword evidence="12" id="KW-1185">Reference proteome</keyword>
<dbReference type="Gene3D" id="2.40.50.140">
    <property type="entry name" value="Nucleic acid-binding proteins"/>
    <property type="match status" value="2"/>
</dbReference>
<gene>
    <name evidence="11" type="ORF">DHEL01_v209343</name>
</gene>
<dbReference type="PANTHER" id="PTHR14513">
    <property type="entry name" value="PROTECTION OF TELOMERES 1"/>
    <property type="match status" value="1"/>
</dbReference>
<proteinExistence type="inferred from homology"/>
<dbReference type="GO" id="GO:0016233">
    <property type="term" value="P:telomere capping"/>
    <property type="evidence" value="ECO:0007669"/>
    <property type="project" value="TreeGrafter"/>
</dbReference>
<sequence>MSRYQSNSSSRRRAQDVLPLPRNFISIRELLDDSQAQGKEVSLIGVVKDCRLPIPTKGKDYKSSLTLYDLSTQGDVEGIELNIFRAPQDMPTVEAGDVVVAYMVKRQTRADHPSLLTSHRTNIHIYEARQLRRLGSSQSVAGALRSPSRIVSMKPGDKEHEYVAWLHETIDKQNIPDREDFAARTELSMNVRDRFSLLADVQDHKFVDLIVQVVRKPYDLGDKATMWVSDWTENANFFQKTDDSPDWIDGMPARDGDPYAYTSKFQKTTNPGEPTGKWRGPLGKRSLQLTCWEPHAEYVRDHVDVGTWVHLKKVQIAYGHNSTNLEGFLRGEREDSNFSDKIKVQILDPQVDREKMDPRLRDTLRRKRDYEKARAQPRGGPKRKAEEALPKENSKTRRTTKRAERQRTLEEAEAKETKEQSIPGLNDLIKCENPDTKSRLLSSILEPVIYRTTIANEPVSLELPFNCSKDRTHARVVDFHPSRLEDFAVSRRRTDNDCLSDNSADDIDPDSDQDDKGSGARHSSRTRVWEWRFALKLEEAQPAALAAKKDKRPATVWVHVGNPQAQLLTDIDAQDLRAAPHGEEALARLREKMFKLWGDLEERKVDMEARKREARDRILQGMPPPSSGAGGGAAVNSPGLGQISNKPFACCIQQYGVRVEAEEGEEDNAGQGKRWQRVFGLFGTKIASD</sequence>
<feature type="compositionally biased region" description="Basic and acidic residues" evidence="9">
    <location>
        <begin position="350"/>
        <end position="374"/>
    </location>
</feature>
<dbReference type="SMART" id="SM00976">
    <property type="entry name" value="Telo_bind"/>
    <property type="match status" value="1"/>
</dbReference>
<evidence type="ECO:0000256" key="4">
    <source>
        <dbReference type="ARBA" id="ARBA00015253"/>
    </source>
</evidence>
<evidence type="ECO:0000256" key="8">
    <source>
        <dbReference type="ARBA" id="ARBA00023242"/>
    </source>
</evidence>
<evidence type="ECO:0000256" key="5">
    <source>
        <dbReference type="ARBA" id="ARBA00022454"/>
    </source>
</evidence>
<keyword evidence="7" id="KW-0238">DNA-binding</keyword>
<protein>
    <recommendedName>
        <fullName evidence="4">Protection of telomeres protein 1</fullName>
    </recommendedName>
</protein>
<name>A0A2P5HPS5_DIAHE</name>
<dbReference type="GO" id="GO:0098505">
    <property type="term" value="F:G-rich strand telomeric DNA binding"/>
    <property type="evidence" value="ECO:0007669"/>
    <property type="project" value="TreeGrafter"/>
</dbReference>
<evidence type="ECO:0000256" key="2">
    <source>
        <dbReference type="ARBA" id="ARBA00004574"/>
    </source>
</evidence>